<dbReference type="RefSeq" id="WP_345558714.1">
    <property type="nucleotide sequence ID" value="NZ_BAABDQ010000001.1"/>
</dbReference>
<protein>
    <recommendedName>
        <fullName evidence="4">CopG family transcriptional regulator</fullName>
    </recommendedName>
</protein>
<reference evidence="3" key="1">
    <citation type="journal article" date="2019" name="Int. J. Syst. Evol. Microbiol.">
        <title>The Global Catalogue of Microorganisms (GCM) 10K type strain sequencing project: providing services to taxonomists for standard genome sequencing and annotation.</title>
        <authorList>
            <consortium name="The Broad Institute Genomics Platform"/>
            <consortium name="The Broad Institute Genome Sequencing Center for Infectious Disease"/>
            <person name="Wu L."/>
            <person name="Ma J."/>
        </authorList>
    </citation>
    <scope>NUCLEOTIDE SEQUENCE [LARGE SCALE GENOMIC DNA]</scope>
    <source>
        <strain evidence="3">JCM 17326</strain>
    </source>
</reference>
<comment type="caution">
    <text evidence="2">The sequence shown here is derived from an EMBL/GenBank/DDBJ whole genome shotgun (WGS) entry which is preliminary data.</text>
</comment>
<evidence type="ECO:0000256" key="1">
    <source>
        <dbReference type="SAM" id="MobiDB-lite"/>
    </source>
</evidence>
<proteinExistence type="predicted"/>
<organism evidence="2 3">
    <name type="scientific">Nonomuraea rosea</name>
    <dbReference type="NCBI Taxonomy" id="638574"/>
    <lineage>
        <taxon>Bacteria</taxon>
        <taxon>Bacillati</taxon>
        <taxon>Actinomycetota</taxon>
        <taxon>Actinomycetes</taxon>
        <taxon>Streptosporangiales</taxon>
        <taxon>Streptosporangiaceae</taxon>
        <taxon>Nonomuraea</taxon>
    </lineage>
</organism>
<feature type="region of interest" description="Disordered" evidence="1">
    <location>
        <begin position="1"/>
        <end position="24"/>
    </location>
</feature>
<dbReference type="Proteomes" id="UP001500630">
    <property type="component" value="Unassembled WGS sequence"/>
</dbReference>
<evidence type="ECO:0008006" key="4">
    <source>
        <dbReference type="Google" id="ProtNLM"/>
    </source>
</evidence>
<name>A0ABP6VD48_9ACTN</name>
<sequence length="83" mass="8875">MPTYPGLNGGYQFPARPGDGQRGDTPCTCPTEELTVTIPTYIADQMRHEATKSGNTVDQLVAGAFRNVQTGEHAPVDPCIAIK</sequence>
<dbReference type="EMBL" id="BAABDQ010000001">
    <property type="protein sequence ID" value="GAA3531368.1"/>
    <property type="molecule type" value="Genomic_DNA"/>
</dbReference>
<accession>A0ABP6VD48</accession>
<keyword evidence="3" id="KW-1185">Reference proteome</keyword>
<gene>
    <name evidence="2" type="ORF">GCM10022419_008100</name>
</gene>
<evidence type="ECO:0000313" key="3">
    <source>
        <dbReference type="Proteomes" id="UP001500630"/>
    </source>
</evidence>
<evidence type="ECO:0000313" key="2">
    <source>
        <dbReference type="EMBL" id="GAA3531368.1"/>
    </source>
</evidence>